<dbReference type="AlphaFoldDB" id="A0A2P5E9D0"/>
<dbReference type="Proteomes" id="UP000237000">
    <property type="component" value="Unassembled WGS sequence"/>
</dbReference>
<comment type="caution">
    <text evidence="1">The sequence shown here is derived from an EMBL/GenBank/DDBJ whole genome shotgun (WGS) entry which is preliminary data.</text>
</comment>
<dbReference type="InParanoid" id="A0A2P5E9D0"/>
<protein>
    <submittedName>
        <fullName evidence="1">Uncharacterized protein</fullName>
    </submittedName>
</protein>
<proteinExistence type="predicted"/>
<evidence type="ECO:0000313" key="1">
    <source>
        <dbReference type="EMBL" id="PON82153.1"/>
    </source>
</evidence>
<evidence type="ECO:0000313" key="2">
    <source>
        <dbReference type="Proteomes" id="UP000237000"/>
    </source>
</evidence>
<organism evidence="1 2">
    <name type="scientific">Trema orientale</name>
    <name type="common">Charcoal tree</name>
    <name type="synonym">Celtis orientalis</name>
    <dbReference type="NCBI Taxonomy" id="63057"/>
    <lineage>
        <taxon>Eukaryota</taxon>
        <taxon>Viridiplantae</taxon>
        <taxon>Streptophyta</taxon>
        <taxon>Embryophyta</taxon>
        <taxon>Tracheophyta</taxon>
        <taxon>Spermatophyta</taxon>
        <taxon>Magnoliopsida</taxon>
        <taxon>eudicotyledons</taxon>
        <taxon>Gunneridae</taxon>
        <taxon>Pentapetalae</taxon>
        <taxon>rosids</taxon>
        <taxon>fabids</taxon>
        <taxon>Rosales</taxon>
        <taxon>Cannabaceae</taxon>
        <taxon>Trema</taxon>
    </lineage>
</organism>
<dbReference type="EMBL" id="JXTC01000201">
    <property type="protein sequence ID" value="PON82153.1"/>
    <property type="molecule type" value="Genomic_DNA"/>
</dbReference>
<accession>A0A2P5E9D0</accession>
<reference evidence="2" key="1">
    <citation type="submission" date="2016-06" db="EMBL/GenBank/DDBJ databases">
        <title>Parallel loss of symbiosis genes in relatives of nitrogen-fixing non-legume Parasponia.</title>
        <authorList>
            <person name="Van Velzen R."/>
            <person name="Holmer R."/>
            <person name="Bu F."/>
            <person name="Rutten L."/>
            <person name="Van Zeijl A."/>
            <person name="Liu W."/>
            <person name="Santuari L."/>
            <person name="Cao Q."/>
            <person name="Sharma T."/>
            <person name="Shen D."/>
            <person name="Roswanjaya Y."/>
            <person name="Wardhani T."/>
            <person name="Kalhor M.S."/>
            <person name="Jansen J."/>
            <person name="Van den Hoogen J."/>
            <person name="Gungor B."/>
            <person name="Hartog M."/>
            <person name="Hontelez J."/>
            <person name="Verver J."/>
            <person name="Yang W.-C."/>
            <person name="Schijlen E."/>
            <person name="Repin R."/>
            <person name="Schilthuizen M."/>
            <person name="Schranz E."/>
            <person name="Heidstra R."/>
            <person name="Miyata K."/>
            <person name="Fedorova E."/>
            <person name="Kohlen W."/>
            <person name="Bisseling T."/>
            <person name="Smit S."/>
            <person name="Geurts R."/>
        </authorList>
    </citation>
    <scope>NUCLEOTIDE SEQUENCE [LARGE SCALE GENOMIC DNA]</scope>
    <source>
        <strain evidence="2">cv. RG33-2</strain>
    </source>
</reference>
<feature type="non-terminal residue" evidence="1">
    <location>
        <position position="59"/>
    </location>
</feature>
<name>A0A2P5E9D0_TREOI</name>
<sequence length="59" mass="7094">MTYMRRLGRLPDQLPEVFSIALPSGEILYSDQWLKRVPLQIDDRELFVDHVLLEMQEYE</sequence>
<gene>
    <name evidence="1" type="ORF">TorRG33x02_220530</name>
</gene>
<keyword evidence="2" id="KW-1185">Reference proteome</keyword>